<dbReference type="PANTHER" id="PTHR45737:SF6">
    <property type="entry name" value="VON WILLEBRAND FACTOR A DOMAIN-CONTAINING PROTEIN 5A"/>
    <property type="match status" value="1"/>
</dbReference>
<dbReference type="AlphaFoldDB" id="A0A3P6SKF3"/>
<dbReference type="EMBL" id="UYRU01042002">
    <property type="protein sequence ID" value="VDK71909.1"/>
    <property type="molecule type" value="Genomic_DNA"/>
</dbReference>
<evidence type="ECO:0000313" key="1">
    <source>
        <dbReference type="EMBL" id="VDK71909.1"/>
    </source>
</evidence>
<gene>
    <name evidence="1" type="ORF">DILT_LOCUS2370</name>
</gene>
<accession>A0A3P6SKF3</accession>
<keyword evidence="2" id="KW-1185">Reference proteome</keyword>
<dbReference type="PANTHER" id="PTHR45737">
    <property type="entry name" value="VON WILLEBRAND FACTOR A DOMAIN-CONTAINING PROTEIN 5A"/>
    <property type="match status" value="1"/>
</dbReference>
<dbReference type="Proteomes" id="UP000281553">
    <property type="component" value="Unassembled WGS sequence"/>
</dbReference>
<evidence type="ECO:0000313" key="2">
    <source>
        <dbReference type="Proteomes" id="UP000281553"/>
    </source>
</evidence>
<sequence length="163" mass="17595">MFSMSAQGSAEAPSMGIGGKNAGFGAFGTLGVKQVDFQGFFTPPSSTEAPKDILLTVAELQNFTGFWKLEAELADLLDCQLEMLKSTKPRKLAGVEDAVWATALVIAFLKTKVADRRLEWKLMSKKAQGWLASTLKSNIPVDELIKEATSVLEATSNAVKPQK</sequence>
<organism evidence="1 2">
    <name type="scientific">Dibothriocephalus latus</name>
    <name type="common">Fish tapeworm</name>
    <name type="synonym">Diphyllobothrium latum</name>
    <dbReference type="NCBI Taxonomy" id="60516"/>
    <lineage>
        <taxon>Eukaryota</taxon>
        <taxon>Metazoa</taxon>
        <taxon>Spiralia</taxon>
        <taxon>Lophotrochozoa</taxon>
        <taxon>Platyhelminthes</taxon>
        <taxon>Cestoda</taxon>
        <taxon>Eucestoda</taxon>
        <taxon>Diphyllobothriidea</taxon>
        <taxon>Diphyllobothriidae</taxon>
        <taxon>Dibothriocephalus</taxon>
    </lineage>
</organism>
<protein>
    <submittedName>
        <fullName evidence="1">Uncharacterized protein</fullName>
    </submittedName>
</protein>
<proteinExistence type="predicted"/>
<reference evidence="1 2" key="1">
    <citation type="submission" date="2018-11" db="EMBL/GenBank/DDBJ databases">
        <authorList>
            <consortium name="Pathogen Informatics"/>
        </authorList>
    </citation>
    <scope>NUCLEOTIDE SEQUENCE [LARGE SCALE GENOMIC DNA]</scope>
</reference>
<dbReference type="OrthoDB" id="6273170at2759"/>
<name>A0A3P6SKF3_DIBLA</name>